<feature type="modified residue" description="4-aspartylphosphate" evidence="1">
    <location>
        <position position="54"/>
    </location>
</feature>
<dbReference type="SUPFAM" id="SSF55073">
    <property type="entry name" value="Nucleotide cyclase"/>
    <property type="match status" value="1"/>
</dbReference>
<dbReference type="SMART" id="SM00267">
    <property type="entry name" value="GGDEF"/>
    <property type="match status" value="1"/>
</dbReference>
<dbReference type="InterPro" id="IPR029787">
    <property type="entry name" value="Nucleotide_cyclase"/>
</dbReference>
<dbReference type="Pfam" id="PF00990">
    <property type="entry name" value="GGDEF"/>
    <property type="match status" value="1"/>
</dbReference>
<dbReference type="Gene3D" id="3.30.70.270">
    <property type="match status" value="1"/>
</dbReference>
<gene>
    <name evidence="4" type="ordered locus">Selsp_2112</name>
    <name evidence="5" type="ORF">SELSPUOL_01910</name>
</gene>
<keyword evidence="7" id="KW-1185">Reference proteome</keyword>
<evidence type="ECO:0000256" key="1">
    <source>
        <dbReference type="PROSITE-ProRule" id="PRU00169"/>
    </source>
</evidence>
<dbReference type="InterPro" id="IPR001789">
    <property type="entry name" value="Sig_transdc_resp-reg_receiver"/>
</dbReference>
<sequence length="567" mass="64922">MEKKPVMLIVDDVEMHRAILAQFFKAEYDLLEAADGNEMMALLAEKTVDIILLDLVMPGPDSFDLLARLKHDERLSAIPVIVTTARNERTVEVRAMEMGAADFITKPYNPTIVRCRVKNVMARMENEWRKLEQAARERQILEMRHHIEIDALTGVYNREAFYEKTVELLQQNRSVRYNILYFDINCFKIINDLFHIETGNLILKTAGTYFKTITEGIGVAAHMEADHFAICMPEDMLDIDILLEGIDSAIFSLGIKNNILFYAGIYPVDDVLVPVNQMCDRAHMALNTVKGLYKKRYAYYDEKMRETLLEEQMLLREMEQALSSGQFCVYYQPIYSIKAGRAVSAEALVRWRHPTAGVIPPVRFVPLFERNGFVVRLDRFAWEEVCRMLAERIREGLPVVPVSVNVSRLNFYDNDFCDTVVGLLQKYGLDPSLLRLEITESAYTDNPVQLLSVLKRLHDIGLTILMDDFGSGYSSLNMLKNVTVDILKIDMGFVQNLEDSERAPTILRRVVEMAHDLKMSVVVEGVETKAQIDFLSSIDCDKIQGYYFAKPMAREDFTALIEKEAGR</sequence>
<evidence type="ECO:0000259" key="2">
    <source>
        <dbReference type="PROSITE" id="PS50110"/>
    </source>
</evidence>
<reference evidence="5 6" key="1">
    <citation type="submission" date="2009-09" db="EMBL/GenBank/DDBJ databases">
        <authorList>
            <person name="Weinstock G."/>
            <person name="Sodergren E."/>
            <person name="Clifton S."/>
            <person name="Fulton L."/>
            <person name="Fulton B."/>
            <person name="Courtney L."/>
            <person name="Fronick C."/>
            <person name="Harrison M."/>
            <person name="Strong C."/>
            <person name="Farmer C."/>
            <person name="Delahaunty K."/>
            <person name="Markovic C."/>
            <person name="Hall O."/>
            <person name="Minx P."/>
            <person name="Tomlinson C."/>
            <person name="Mitreva M."/>
            <person name="Nelson J."/>
            <person name="Hou S."/>
            <person name="Wollam A."/>
            <person name="Pepin K.H."/>
            <person name="Johnson M."/>
            <person name="Bhonagiri V."/>
            <person name="Nash W.E."/>
            <person name="Warren W."/>
            <person name="Chinwalla A."/>
            <person name="Mardis E.R."/>
            <person name="Wilson R.K."/>
        </authorList>
    </citation>
    <scope>NUCLEOTIDE SEQUENCE [LARGE SCALE GENOMIC DNA]</scope>
    <source>
        <strain evidence="5">ATCC 35185</strain>
        <strain evidence="6">ATCC 35185 / DSM 20758 / VPI D19B-28</strain>
    </source>
</reference>
<dbReference type="OrthoDB" id="9805474at2"/>
<dbReference type="Gene3D" id="3.40.50.2300">
    <property type="match status" value="1"/>
</dbReference>
<dbReference type="Pfam" id="PF00072">
    <property type="entry name" value="Response_reg"/>
    <property type="match status" value="1"/>
</dbReference>
<dbReference type="SMART" id="SM00052">
    <property type="entry name" value="EAL"/>
    <property type="match status" value="1"/>
</dbReference>
<feature type="domain" description="Response regulatory" evidence="2">
    <location>
        <begin position="6"/>
        <end position="121"/>
    </location>
</feature>
<accession>C9LWQ5</accession>
<dbReference type="eggNOG" id="COG5001">
    <property type="taxonomic scope" value="Bacteria"/>
</dbReference>
<dbReference type="SUPFAM" id="SSF52172">
    <property type="entry name" value="CheY-like"/>
    <property type="match status" value="1"/>
</dbReference>
<dbReference type="PROSITE" id="PS50110">
    <property type="entry name" value="RESPONSE_REGULATORY"/>
    <property type="match status" value="1"/>
</dbReference>
<evidence type="ECO:0000313" key="6">
    <source>
        <dbReference type="Proteomes" id="UP000003505"/>
    </source>
</evidence>
<organism evidence="5 6">
    <name type="scientific">Selenomonas sputigena (strain ATCC 35185 / DSM 20758 / CCUG 44933 / VPI D19B-28)</name>
    <dbReference type="NCBI Taxonomy" id="546271"/>
    <lineage>
        <taxon>Bacteria</taxon>
        <taxon>Bacillati</taxon>
        <taxon>Bacillota</taxon>
        <taxon>Negativicutes</taxon>
        <taxon>Selenomonadales</taxon>
        <taxon>Selenomonadaceae</taxon>
        <taxon>Selenomonas</taxon>
    </lineage>
</organism>
<dbReference type="InterPro" id="IPR000160">
    <property type="entry name" value="GGDEF_dom"/>
</dbReference>
<proteinExistence type="predicted"/>
<dbReference type="Proteomes" id="UP000011124">
    <property type="component" value="Chromosome"/>
</dbReference>
<evidence type="ECO:0000313" key="5">
    <source>
        <dbReference type="EMBL" id="EEX76705.1"/>
    </source>
</evidence>
<dbReference type="AlphaFoldDB" id="C9LWQ5"/>
<reference evidence="4 7" key="2">
    <citation type="submission" date="2011-04" db="EMBL/GenBank/DDBJ databases">
        <title>The complete genome of Selenomonas sputigena DSM 20758.</title>
        <authorList>
            <consortium name="US DOE Joint Genome Institute (JGI-PGF)"/>
            <person name="Lucas S."/>
            <person name="Copeland A."/>
            <person name="Lapidus A."/>
            <person name="Bruce D."/>
            <person name="Goodwin L."/>
            <person name="Pitluck S."/>
            <person name="Peters L."/>
            <person name="Kyrpides N."/>
            <person name="Mavromatis K."/>
            <person name="Ivanova N."/>
            <person name="Ovchinnikova G."/>
            <person name="Teshima H."/>
            <person name="Detter J.C."/>
            <person name="Tapia R."/>
            <person name="Han C."/>
            <person name="Land M."/>
            <person name="Hauser L."/>
            <person name="Markowitz V."/>
            <person name="Cheng J.-F."/>
            <person name="Hugenholtz P."/>
            <person name="Woyke T."/>
            <person name="Wu D."/>
            <person name="Gronow S."/>
            <person name="Wellnitz S."/>
            <person name="Schneider S."/>
            <person name="Klenk H.-P."/>
            <person name="Eisen J.A."/>
        </authorList>
    </citation>
    <scope>NUCLEOTIDE SEQUENCE [LARGE SCALE GENOMIC DNA]</scope>
    <source>
        <strain evidence="4">ATCC 35185</strain>
        <strain evidence="7">ATCC 35185 / DSM 20758 / VPI D19B-28</strain>
    </source>
</reference>
<dbReference type="InterPro" id="IPR035919">
    <property type="entry name" value="EAL_sf"/>
</dbReference>
<dbReference type="PANTHER" id="PTHR33121">
    <property type="entry name" value="CYCLIC DI-GMP PHOSPHODIESTERASE PDEF"/>
    <property type="match status" value="1"/>
</dbReference>
<dbReference type="KEGG" id="ssg:Selsp_2112"/>
<dbReference type="STRING" id="546271.Selsp_2112"/>
<dbReference type="InterPro" id="IPR050706">
    <property type="entry name" value="Cyclic-di-GMP_PDE-like"/>
</dbReference>
<dbReference type="PROSITE" id="PS50883">
    <property type="entry name" value="EAL"/>
    <property type="match status" value="1"/>
</dbReference>
<dbReference type="PANTHER" id="PTHR33121:SF70">
    <property type="entry name" value="SIGNALING PROTEIN YKOW"/>
    <property type="match status" value="1"/>
</dbReference>
<dbReference type="InterPro" id="IPR001633">
    <property type="entry name" value="EAL_dom"/>
</dbReference>
<dbReference type="Proteomes" id="UP000003505">
    <property type="component" value="Unassembled WGS sequence"/>
</dbReference>
<dbReference type="Gene3D" id="3.20.20.450">
    <property type="entry name" value="EAL domain"/>
    <property type="match status" value="1"/>
</dbReference>
<evidence type="ECO:0000259" key="3">
    <source>
        <dbReference type="PROSITE" id="PS50883"/>
    </source>
</evidence>
<dbReference type="EMBL" id="CP002637">
    <property type="protein sequence ID" value="AEC01059.1"/>
    <property type="molecule type" value="Genomic_DNA"/>
</dbReference>
<dbReference type="CDD" id="cd01948">
    <property type="entry name" value="EAL"/>
    <property type="match status" value="1"/>
</dbReference>
<dbReference type="Pfam" id="PF00563">
    <property type="entry name" value="EAL"/>
    <property type="match status" value="1"/>
</dbReference>
<dbReference type="SUPFAM" id="SSF141868">
    <property type="entry name" value="EAL domain-like"/>
    <property type="match status" value="1"/>
</dbReference>
<evidence type="ECO:0000313" key="7">
    <source>
        <dbReference type="Proteomes" id="UP000011124"/>
    </source>
</evidence>
<dbReference type="GO" id="GO:0000160">
    <property type="term" value="P:phosphorelay signal transduction system"/>
    <property type="evidence" value="ECO:0007669"/>
    <property type="project" value="InterPro"/>
</dbReference>
<evidence type="ECO:0000313" key="4">
    <source>
        <dbReference type="EMBL" id="AEC01059.1"/>
    </source>
</evidence>
<dbReference type="InterPro" id="IPR043128">
    <property type="entry name" value="Rev_trsase/Diguanyl_cyclase"/>
</dbReference>
<dbReference type="EMBL" id="ACKP02000045">
    <property type="protein sequence ID" value="EEX76705.1"/>
    <property type="molecule type" value="Genomic_DNA"/>
</dbReference>
<dbReference type="InterPro" id="IPR011006">
    <property type="entry name" value="CheY-like_superfamily"/>
</dbReference>
<dbReference type="GO" id="GO:0071111">
    <property type="term" value="F:cyclic-guanylate-specific phosphodiesterase activity"/>
    <property type="evidence" value="ECO:0007669"/>
    <property type="project" value="InterPro"/>
</dbReference>
<protein>
    <submittedName>
        <fullName evidence="5">Diguanylate cyclase (GGDEF) domain protein</fullName>
    </submittedName>
    <submittedName>
        <fullName evidence="4">Response regulator receiver modulated diguanylate cyclase/phosphodiesterase</fullName>
    </submittedName>
</protein>
<dbReference type="RefSeq" id="WP_006193212.1">
    <property type="nucleotide sequence ID" value="NC_015437.1"/>
</dbReference>
<feature type="domain" description="EAL" evidence="3">
    <location>
        <begin position="311"/>
        <end position="565"/>
    </location>
</feature>
<dbReference type="SMART" id="SM00448">
    <property type="entry name" value="REC"/>
    <property type="match status" value="1"/>
</dbReference>
<dbReference type="HOGENOM" id="CLU_000445_70_50_9"/>
<name>C9LWQ5_SELS3</name>
<dbReference type="NCBIfam" id="TIGR00254">
    <property type="entry name" value="GGDEF"/>
    <property type="match status" value="1"/>
</dbReference>
<keyword evidence="1" id="KW-0597">Phosphoprotein</keyword>